<reference evidence="9 10" key="1">
    <citation type="submission" date="2024-05" db="EMBL/GenBank/DDBJ databases">
        <authorList>
            <person name="Wallberg A."/>
        </authorList>
    </citation>
    <scope>NUCLEOTIDE SEQUENCE [LARGE SCALE GENOMIC DNA]</scope>
</reference>
<name>A0AAV2RFC9_MEGNR</name>
<dbReference type="PANTHER" id="PTHR13414">
    <property type="entry name" value="HUEL-CATION TRANSPORTER"/>
    <property type="match status" value="1"/>
</dbReference>
<dbReference type="InterPro" id="IPR040177">
    <property type="entry name" value="SLC30A9"/>
</dbReference>
<accession>A0AAV2RFC9</accession>
<protein>
    <submittedName>
        <fullName evidence="9">Uncharacterized protein</fullName>
    </submittedName>
</protein>
<organism evidence="9 10">
    <name type="scientific">Meganyctiphanes norvegica</name>
    <name type="common">Northern krill</name>
    <name type="synonym">Thysanopoda norvegica</name>
    <dbReference type="NCBI Taxonomy" id="48144"/>
    <lineage>
        <taxon>Eukaryota</taxon>
        <taxon>Metazoa</taxon>
        <taxon>Ecdysozoa</taxon>
        <taxon>Arthropoda</taxon>
        <taxon>Crustacea</taxon>
        <taxon>Multicrustacea</taxon>
        <taxon>Malacostraca</taxon>
        <taxon>Eumalacostraca</taxon>
        <taxon>Eucarida</taxon>
        <taxon>Euphausiacea</taxon>
        <taxon>Euphausiidae</taxon>
        <taxon>Meganyctiphanes</taxon>
    </lineage>
</organism>
<dbReference type="Gene3D" id="3.90.530.10">
    <property type="entry name" value="XPA C-terminal domain"/>
    <property type="match status" value="1"/>
</dbReference>
<dbReference type="InterPro" id="IPR037129">
    <property type="entry name" value="XPA_sf"/>
</dbReference>
<keyword evidence="3" id="KW-0050">Antiport</keyword>
<keyword evidence="6" id="KW-0406">Ion transport</keyword>
<comment type="catalytic activity">
    <reaction evidence="8">
        <text>Zn(2+)(in) + 2 H(+)(out) = Zn(2+)(out) + 2 H(+)(in)</text>
        <dbReference type="Rhea" id="RHEA:72627"/>
        <dbReference type="ChEBI" id="CHEBI:15378"/>
        <dbReference type="ChEBI" id="CHEBI:29105"/>
    </reaction>
</comment>
<keyword evidence="5" id="KW-0864">Zinc transport</keyword>
<evidence type="ECO:0000256" key="7">
    <source>
        <dbReference type="ARBA" id="ARBA00023242"/>
    </source>
</evidence>
<keyword evidence="2" id="KW-0813">Transport</keyword>
<comment type="subcellular location">
    <subcellularLocation>
        <location evidence="1">Nucleus</location>
    </subcellularLocation>
</comment>
<feature type="non-terminal residue" evidence="9">
    <location>
        <position position="1"/>
    </location>
</feature>
<dbReference type="AlphaFoldDB" id="A0AAV2RFC9"/>
<gene>
    <name evidence="9" type="ORF">MNOR_LOCUS23489</name>
</gene>
<dbReference type="SUPFAM" id="SSF46955">
    <property type="entry name" value="Putative DNA-binding domain"/>
    <property type="match status" value="1"/>
</dbReference>
<dbReference type="GO" id="GO:0015297">
    <property type="term" value="F:antiporter activity"/>
    <property type="evidence" value="ECO:0007669"/>
    <property type="project" value="UniProtKB-KW"/>
</dbReference>
<sequence>SETVMYQRGIHLLRYTIHEKICYGSRTAKFYICPISHKVLPCKIQRSYSCYQQVRLIQLCNHLSNIDKPPENVNNPQNTPTATSRIKVAMSKVMAKKKQEVKVETTHHSTERNFITAVRAMTEFLLKPSDLVNLRKTKRRSPFENEPPITVYWRKDVEMKAIQVWGSLLAIDIEKMKREKQKKERDHSDIFNLKRLVRDNRRVDERSVPDPADKRIRGLDTSGKVVWAAVA</sequence>
<comment type="caution">
    <text evidence="9">The sequence shown here is derived from an EMBL/GenBank/DDBJ whole genome shotgun (WGS) entry which is preliminary data.</text>
</comment>
<keyword evidence="4" id="KW-0862">Zinc</keyword>
<evidence type="ECO:0000256" key="6">
    <source>
        <dbReference type="ARBA" id="ARBA00023065"/>
    </source>
</evidence>
<evidence type="ECO:0000256" key="3">
    <source>
        <dbReference type="ARBA" id="ARBA00022449"/>
    </source>
</evidence>
<evidence type="ECO:0000256" key="4">
    <source>
        <dbReference type="ARBA" id="ARBA00022833"/>
    </source>
</evidence>
<evidence type="ECO:0000313" key="9">
    <source>
        <dbReference type="EMBL" id="CAL4122767.1"/>
    </source>
</evidence>
<dbReference type="GO" id="GO:0008324">
    <property type="term" value="F:monoatomic cation transmembrane transporter activity"/>
    <property type="evidence" value="ECO:0007669"/>
    <property type="project" value="InterPro"/>
</dbReference>
<evidence type="ECO:0000256" key="2">
    <source>
        <dbReference type="ARBA" id="ARBA00022448"/>
    </source>
</evidence>
<evidence type="ECO:0000256" key="1">
    <source>
        <dbReference type="ARBA" id="ARBA00004123"/>
    </source>
</evidence>
<evidence type="ECO:0000313" key="10">
    <source>
        <dbReference type="Proteomes" id="UP001497623"/>
    </source>
</evidence>
<proteinExistence type="predicted"/>
<evidence type="ECO:0000256" key="8">
    <source>
        <dbReference type="ARBA" id="ARBA00048349"/>
    </source>
</evidence>
<evidence type="ECO:0000256" key="5">
    <source>
        <dbReference type="ARBA" id="ARBA00022906"/>
    </source>
</evidence>
<dbReference type="CDD" id="cd21078">
    <property type="entry name" value="NTD_ZNT9"/>
    <property type="match status" value="1"/>
</dbReference>
<dbReference type="GO" id="GO:0006882">
    <property type="term" value="P:intracellular zinc ion homeostasis"/>
    <property type="evidence" value="ECO:0007669"/>
    <property type="project" value="TreeGrafter"/>
</dbReference>
<dbReference type="InterPro" id="IPR009061">
    <property type="entry name" value="DNA-bd_dom_put_sf"/>
</dbReference>
<dbReference type="GO" id="GO:0006829">
    <property type="term" value="P:zinc ion transport"/>
    <property type="evidence" value="ECO:0007669"/>
    <property type="project" value="UniProtKB-KW"/>
</dbReference>
<feature type="non-terminal residue" evidence="9">
    <location>
        <position position="231"/>
    </location>
</feature>
<dbReference type="PANTHER" id="PTHR13414:SF9">
    <property type="entry name" value="PROTON-COUPLED ZINC ANTIPORTER SLC30A9, MITOCHONDRIAL"/>
    <property type="match status" value="1"/>
</dbReference>
<keyword evidence="7" id="KW-0539">Nucleus</keyword>
<dbReference type="Proteomes" id="UP001497623">
    <property type="component" value="Unassembled WGS sequence"/>
</dbReference>
<dbReference type="GO" id="GO:0005634">
    <property type="term" value="C:nucleus"/>
    <property type="evidence" value="ECO:0007669"/>
    <property type="project" value="UniProtKB-SubCell"/>
</dbReference>
<dbReference type="EMBL" id="CAXKWB010020754">
    <property type="protein sequence ID" value="CAL4122767.1"/>
    <property type="molecule type" value="Genomic_DNA"/>
</dbReference>
<keyword evidence="10" id="KW-1185">Reference proteome</keyword>
<dbReference type="GO" id="GO:0005783">
    <property type="term" value="C:endoplasmic reticulum"/>
    <property type="evidence" value="ECO:0007669"/>
    <property type="project" value="TreeGrafter"/>
</dbReference>